<dbReference type="Proteomes" id="UP001152320">
    <property type="component" value="Chromosome 14"/>
</dbReference>
<organism evidence="2 3">
    <name type="scientific">Holothuria leucospilota</name>
    <name type="common">Black long sea cucumber</name>
    <name type="synonym">Mertensiothuria leucospilota</name>
    <dbReference type="NCBI Taxonomy" id="206669"/>
    <lineage>
        <taxon>Eukaryota</taxon>
        <taxon>Metazoa</taxon>
        <taxon>Echinodermata</taxon>
        <taxon>Eleutherozoa</taxon>
        <taxon>Echinozoa</taxon>
        <taxon>Holothuroidea</taxon>
        <taxon>Aspidochirotacea</taxon>
        <taxon>Aspidochirotida</taxon>
        <taxon>Holothuriidae</taxon>
        <taxon>Holothuria</taxon>
    </lineage>
</organism>
<comment type="caution">
    <text evidence="2">The sequence shown here is derived from an EMBL/GenBank/DDBJ whole genome shotgun (WGS) entry which is preliminary data.</text>
</comment>
<dbReference type="InterPro" id="IPR058913">
    <property type="entry name" value="Integrase_dom_put"/>
</dbReference>
<dbReference type="OrthoDB" id="5960844at2759"/>
<sequence>MSSQRIWESCFHHMEDTEDLDRSNMVHRFVLNLTCLPRIQAALSNWAHVHNNHGIRTEKHKTPDQMWFANMIKQRCALQAQQLRPSRAVMDVNDFIIDNHVADMMNRFNIDLMADTQPEIVGSWLLTCPVLSEEDLTELRRRINPLRHSDVQGIDTYGDVVNFVLECMERQQLDVPEEQGS</sequence>
<proteinExistence type="predicted"/>
<gene>
    <name evidence="2" type="ORF">HOLleu_29453</name>
</gene>
<dbReference type="EMBL" id="JAIZAY010000014">
    <property type="protein sequence ID" value="KAJ8029921.1"/>
    <property type="molecule type" value="Genomic_DNA"/>
</dbReference>
<dbReference type="AlphaFoldDB" id="A0A9Q1BNJ0"/>
<accession>A0A9Q1BNJ0</accession>
<keyword evidence="3" id="KW-1185">Reference proteome</keyword>
<reference evidence="2" key="1">
    <citation type="submission" date="2021-10" db="EMBL/GenBank/DDBJ databases">
        <title>Tropical sea cucumber genome reveals ecological adaptation and Cuvierian tubules defense mechanism.</title>
        <authorList>
            <person name="Chen T."/>
        </authorList>
    </citation>
    <scope>NUCLEOTIDE SEQUENCE</scope>
    <source>
        <strain evidence="2">Nanhai2018</strain>
        <tissue evidence="2">Muscle</tissue>
    </source>
</reference>
<name>A0A9Q1BNJ0_HOLLE</name>
<evidence type="ECO:0000313" key="2">
    <source>
        <dbReference type="EMBL" id="KAJ8029921.1"/>
    </source>
</evidence>
<protein>
    <recommendedName>
        <fullName evidence="1">Integrase core domain-containing protein</fullName>
    </recommendedName>
</protein>
<dbReference type="Pfam" id="PF24764">
    <property type="entry name" value="rva_4"/>
    <property type="match status" value="1"/>
</dbReference>
<evidence type="ECO:0000313" key="3">
    <source>
        <dbReference type="Proteomes" id="UP001152320"/>
    </source>
</evidence>
<evidence type="ECO:0000259" key="1">
    <source>
        <dbReference type="Pfam" id="PF24764"/>
    </source>
</evidence>
<feature type="domain" description="Integrase core" evidence="1">
    <location>
        <begin position="7"/>
        <end position="77"/>
    </location>
</feature>